<dbReference type="InterPro" id="IPR057736">
    <property type="entry name" value="SAF_PseI/NeuA/NeuB"/>
</dbReference>
<dbReference type="EMBL" id="BOVJ01000043">
    <property type="protein sequence ID" value="GIQ62817.1"/>
    <property type="molecule type" value="Genomic_DNA"/>
</dbReference>
<name>A0ABQ4N3T1_9BACL</name>
<gene>
    <name evidence="2" type="primary">spsE</name>
    <name evidence="2" type="ORF">PACILC2_13850</name>
</gene>
<dbReference type="NCBIfam" id="TIGR03569">
    <property type="entry name" value="NeuB_NnaB"/>
    <property type="match status" value="1"/>
</dbReference>
<dbReference type="Proteomes" id="UP000680304">
    <property type="component" value="Unassembled WGS sequence"/>
</dbReference>
<proteinExistence type="predicted"/>
<keyword evidence="3" id="KW-1185">Reference proteome</keyword>
<evidence type="ECO:0000259" key="1">
    <source>
        <dbReference type="PROSITE" id="PS50844"/>
    </source>
</evidence>
<dbReference type="Gene3D" id="3.20.20.70">
    <property type="entry name" value="Aldolase class I"/>
    <property type="match status" value="1"/>
</dbReference>
<dbReference type="InterPro" id="IPR051690">
    <property type="entry name" value="PseI-like"/>
</dbReference>
<comment type="caution">
    <text evidence="2">The sequence shown here is derived from an EMBL/GenBank/DDBJ whole genome shotgun (WGS) entry which is preliminary data.</text>
</comment>
<dbReference type="Pfam" id="PF08666">
    <property type="entry name" value="SAF"/>
    <property type="match status" value="1"/>
</dbReference>
<protein>
    <submittedName>
        <fullName evidence="2">Sialic acid synthase</fullName>
    </submittedName>
</protein>
<dbReference type="Gene3D" id="3.90.1210.10">
    <property type="entry name" value="Antifreeze-like/N-acetylneuraminic acid synthase C-terminal domain"/>
    <property type="match status" value="1"/>
</dbReference>
<dbReference type="InterPro" id="IPR013132">
    <property type="entry name" value="PseI/NeuA/B-like_N"/>
</dbReference>
<evidence type="ECO:0000313" key="3">
    <source>
        <dbReference type="Proteomes" id="UP000680304"/>
    </source>
</evidence>
<dbReference type="PANTHER" id="PTHR42966:SF1">
    <property type="entry name" value="SIALIC ACID SYNTHASE"/>
    <property type="match status" value="1"/>
</dbReference>
<organism evidence="2 3">
    <name type="scientific">Paenibacillus cisolokensis</name>
    <dbReference type="NCBI Taxonomy" id="1658519"/>
    <lineage>
        <taxon>Bacteria</taxon>
        <taxon>Bacillati</taxon>
        <taxon>Bacillota</taxon>
        <taxon>Bacilli</taxon>
        <taxon>Bacillales</taxon>
        <taxon>Paenibacillaceae</taxon>
        <taxon>Paenibacillus</taxon>
    </lineage>
</organism>
<reference evidence="2 3" key="1">
    <citation type="submission" date="2021-04" db="EMBL/GenBank/DDBJ databases">
        <title>Draft genome sequence of Paenibacillus cisolokensis, LC2-13A.</title>
        <authorList>
            <person name="Uke A."/>
            <person name="Chhe C."/>
            <person name="Baramee S."/>
            <person name="Kosugi A."/>
        </authorList>
    </citation>
    <scope>NUCLEOTIDE SEQUENCE [LARGE SCALE GENOMIC DNA]</scope>
    <source>
        <strain evidence="2 3">LC2-13A</strain>
    </source>
</reference>
<evidence type="ECO:0000313" key="2">
    <source>
        <dbReference type="EMBL" id="GIQ62817.1"/>
    </source>
</evidence>
<dbReference type="PROSITE" id="PS50844">
    <property type="entry name" value="AFP_LIKE"/>
    <property type="match status" value="1"/>
</dbReference>
<sequence length="359" mass="39112">MTSSVYIIAEAGVNHNGSLDLALQLVEMAAEAGANAVKFQTFKAERLVTPEAGKADYQKLTTSSAESQFDMLKRLELDKEAHFALLRHCQKYGIEFMSTPFDEESLHFLADECGVKRIKLPSGEITNGPLLLAAARKGLPIILSTGMATLGEIETALMILAYGYLNRSGKPDGQSLLEAFISEQGQAALRERVTLLHCTTEYPAPLRDVNLRCMDTMAEAFGVPVGYSDHTEGIAVSLAAAARGAAVIEKHFTLDRQLPGPDHQSSLEPGEMAEMIKGIRTIELALGRKYKFPALSELANRVPVRKSIVAGQDIAAGDAYHDGNLALKRPGDGISAIRYWDYLGKTADRPYRKDEQIDS</sequence>
<dbReference type="InterPro" id="IPR006190">
    <property type="entry name" value="SAF_AFP_Neu5Ac"/>
</dbReference>
<dbReference type="Pfam" id="PF03102">
    <property type="entry name" value="NeuB"/>
    <property type="match status" value="1"/>
</dbReference>
<dbReference type="InterPro" id="IPR013974">
    <property type="entry name" value="SAF"/>
</dbReference>
<dbReference type="InterPro" id="IPR036732">
    <property type="entry name" value="AFP_Neu5c_C_sf"/>
</dbReference>
<dbReference type="CDD" id="cd11615">
    <property type="entry name" value="SAF_NeuB_like"/>
    <property type="match status" value="1"/>
</dbReference>
<dbReference type="InterPro" id="IPR013785">
    <property type="entry name" value="Aldolase_TIM"/>
</dbReference>
<dbReference type="InterPro" id="IPR020007">
    <property type="entry name" value="NeuB/NeuA"/>
</dbReference>
<dbReference type="SUPFAM" id="SSF51269">
    <property type="entry name" value="AFP III-like domain"/>
    <property type="match status" value="1"/>
</dbReference>
<accession>A0ABQ4N3T1</accession>
<dbReference type="SUPFAM" id="SSF51569">
    <property type="entry name" value="Aldolase"/>
    <property type="match status" value="1"/>
</dbReference>
<feature type="domain" description="AFP-like" evidence="1">
    <location>
        <begin position="307"/>
        <end position="359"/>
    </location>
</feature>
<dbReference type="RefSeq" id="WP_213528166.1">
    <property type="nucleotide sequence ID" value="NZ_BOVJ01000043.1"/>
</dbReference>
<dbReference type="PANTHER" id="PTHR42966">
    <property type="entry name" value="N-ACETYLNEURAMINATE SYNTHASE"/>
    <property type="match status" value="1"/>
</dbReference>